<dbReference type="NCBIfam" id="TIGR00254">
    <property type="entry name" value="GGDEF"/>
    <property type="match status" value="1"/>
</dbReference>
<dbReference type="EC" id="2.7.7.65" evidence="1"/>
<proteinExistence type="predicted"/>
<comment type="catalytic activity">
    <reaction evidence="2">
        <text>2 GTP = 3',3'-c-di-GMP + 2 diphosphate</text>
        <dbReference type="Rhea" id="RHEA:24898"/>
        <dbReference type="ChEBI" id="CHEBI:33019"/>
        <dbReference type="ChEBI" id="CHEBI:37565"/>
        <dbReference type="ChEBI" id="CHEBI:58805"/>
        <dbReference type="EC" id="2.7.7.65"/>
    </reaction>
</comment>
<dbReference type="Pfam" id="PF00990">
    <property type="entry name" value="GGDEF"/>
    <property type="match status" value="1"/>
</dbReference>
<dbReference type="InterPro" id="IPR043128">
    <property type="entry name" value="Rev_trsase/Diguanyl_cyclase"/>
</dbReference>
<evidence type="ECO:0000256" key="2">
    <source>
        <dbReference type="ARBA" id="ARBA00034247"/>
    </source>
</evidence>
<comment type="caution">
    <text evidence="4">The sequence shown here is derived from an EMBL/GenBank/DDBJ whole genome shotgun (WGS) entry which is preliminary data.</text>
</comment>
<evidence type="ECO:0000259" key="3">
    <source>
        <dbReference type="PROSITE" id="PS50887"/>
    </source>
</evidence>
<dbReference type="RefSeq" id="WP_189461931.1">
    <property type="nucleotide sequence ID" value="NZ_BMYO01000009.1"/>
</dbReference>
<dbReference type="SMART" id="SM00267">
    <property type="entry name" value="GGDEF"/>
    <property type="match status" value="1"/>
</dbReference>
<evidence type="ECO:0000313" key="4">
    <source>
        <dbReference type="EMBL" id="GHD67855.1"/>
    </source>
</evidence>
<dbReference type="Gene3D" id="3.30.70.270">
    <property type="match status" value="1"/>
</dbReference>
<dbReference type="PROSITE" id="PS50887">
    <property type="entry name" value="GGDEF"/>
    <property type="match status" value="1"/>
</dbReference>
<evidence type="ECO:0000256" key="1">
    <source>
        <dbReference type="ARBA" id="ARBA00012528"/>
    </source>
</evidence>
<dbReference type="SUPFAM" id="SSF55073">
    <property type="entry name" value="Nucleotide cyclase"/>
    <property type="match status" value="1"/>
</dbReference>
<protein>
    <recommendedName>
        <fullName evidence="1">diguanylate cyclase</fullName>
        <ecNumber evidence="1">2.7.7.65</ecNumber>
    </recommendedName>
</protein>
<organism evidence="4 5">
    <name type="scientific">Jeongeupia chitinilytica</name>
    <dbReference type="NCBI Taxonomy" id="1041641"/>
    <lineage>
        <taxon>Bacteria</taxon>
        <taxon>Pseudomonadati</taxon>
        <taxon>Pseudomonadota</taxon>
        <taxon>Betaproteobacteria</taxon>
        <taxon>Neisseriales</taxon>
        <taxon>Chitinibacteraceae</taxon>
        <taxon>Jeongeupia</taxon>
    </lineage>
</organism>
<accession>A0ABQ3H4K9</accession>
<dbReference type="InterPro" id="IPR000160">
    <property type="entry name" value="GGDEF_dom"/>
</dbReference>
<dbReference type="PANTHER" id="PTHR45138:SF9">
    <property type="entry name" value="DIGUANYLATE CYCLASE DGCM-RELATED"/>
    <property type="match status" value="1"/>
</dbReference>
<name>A0ABQ3H4K9_9NEIS</name>
<dbReference type="InterPro" id="IPR029787">
    <property type="entry name" value="Nucleotide_cyclase"/>
</dbReference>
<dbReference type="PANTHER" id="PTHR45138">
    <property type="entry name" value="REGULATORY COMPONENTS OF SENSORY TRANSDUCTION SYSTEM"/>
    <property type="match status" value="1"/>
</dbReference>
<reference evidence="5" key="1">
    <citation type="journal article" date="2019" name="Int. J. Syst. Evol. Microbiol.">
        <title>The Global Catalogue of Microorganisms (GCM) 10K type strain sequencing project: providing services to taxonomists for standard genome sequencing and annotation.</title>
        <authorList>
            <consortium name="The Broad Institute Genomics Platform"/>
            <consortium name="The Broad Institute Genome Sequencing Center for Infectious Disease"/>
            <person name="Wu L."/>
            <person name="Ma J."/>
        </authorList>
    </citation>
    <scope>NUCLEOTIDE SEQUENCE [LARGE SCALE GENOMIC DNA]</scope>
    <source>
        <strain evidence="5">KCTC 23701</strain>
    </source>
</reference>
<evidence type="ECO:0000313" key="5">
    <source>
        <dbReference type="Proteomes" id="UP000604737"/>
    </source>
</evidence>
<sequence>MPSTAPSPWHAEFVEAQASVSREQADSDLLRAIQGRAGAGHFAQIGLWLGLSLLLESLLPQAIEAWLAALESALSGGQARIAASLWLELATLGREHGDAALALRLDQHAAELARSTEDTALHARSALATAADLYALGDAAGADAALDYALAHPGLAGLQEARPNEQIATLLALAGRAGEARTFCMAAAERYRANGAPLGELRCCLQLAMLDDDPQHRHRAARLATGLAPDRLDRAQHRLLADLFEASGELALAVTHLDAALAPRPPVAHVPSRRISSVAMRLQLLASRIELSQLRDRTTRDSGQDRADGSLSRAALNARLPALIVAANDGVPLGMLQIAVDRFGEIRAQRARHVGDDVLRTVTALLRLDREAGDLLARIGDDEFLLALPGADADAARRAAEAVRRRIAEYDWTALHPALSVSVSVGAVACLPGDSADILLFRADLARYLAQRGGGNCVSNAEGVAA</sequence>
<feature type="domain" description="GGDEF" evidence="3">
    <location>
        <begin position="331"/>
        <end position="463"/>
    </location>
</feature>
<dbReference type="Proteomes" id="UP000604737">
    <property type="component" value="Unassembled WGS sequence"/>
</dbReference>
<dbReference type="InterPro" id="IPR050469">
    <property type="entry name" value="Diguanylate_Cyclase"/>
</dbReference>
<dbReference type="EMBL" id="BMYO01000009">
    <property type="protein sequence ID" value="GHD67855.1"/>
    <property type="molecule type" value="Genomic_DNA"/>
</dbReference>
<keyword evidence="5" id="KW-1185">Reference proteome</keyword>
<gene>
    <name evidence="4" type="ORF">GCM10007350_32150</name>
</gene>